<dbReference type="SUPFAM" id="SSF55874">
    <property type="entry name" value="ATPase domain of HSP90 chaperone/DNA topoisomerase II/histidine kinase"/>
    <property type="match status" value="1"/>
</dbReference>
<dbReference type="InterPro" id="IPR005467">
    <property type="entry name" value="His_kinase_dom"/>
</dbReference>
<dbReference type="PROSITE" id="PS50109">
    <property type="entry name" value="HIS_KIN"/>
    <property type="match status" value="1"/>
</dbReference>
<gene>
    <name evidence="8" type="ORF">AWB65_01061</name>
</gene>
<organism evidence="8 9">
    <name type="scientific">Caballeronia humi</name>
    <dbReference type="NCBI Taxonomy" id="326474"/>
    <lineage>
        <taxon>Bacteria</taxon>
        <taxon>Pseudomonadati</taxon>
        <taxon>Pseudomonadota</taxon>
        <taxon>Betaproteobacteria</taxon>
        <taxon>Burkholderiales</taxon>
        <taxon>Burkholderiaceae</taxon>
        <taxon>Caballeronia</taxon>
    </lineage>
</organism>
<evidence type="ECO:0000256" key="3">
    <source>
        <dbReference type="ARBA" id="ARBA00022553"/>
    </source>
</evidence>
<proteinExistence type="predicted"/>
<protein>
    <recommendedName>
        <fullName evidence="2">histidine kinase</fullName>
        <ecNumber evidence="2">2.7.13.3</ecNumber>
    </recommendedName>
</protein>
<evidence type="ECO:0000259" key="7">
    <source>
        <dbReference type="PROSITE" id="PS50109"/>
    </source>
</evidence>
<dbReference type="Pfam" id="PF00512">
    <property type="entry name" value="HisKA"/>
    <property type="match status" value="1"/>
</dbReference>
<feature type="domain" description="Histidine kinase" evidence="7">
    <location>
        <begin position="185"/>
        <end position="398"/>
    </location>
</feature>
<dbReference type="PRINTS" id="PR00344">
    <property type="entry name" value="BCTRLSENSOR"/>
</dbReference>
<dbReference type="CDD" id="cd00082">
    <property type="entry name" value="HisKA"/>
    <property type="match status" value="1"/>
</dbReference>
<evidence type="ECO:0000313" key="9">
    <source>
        <dbReference type="Proteomes" id="UP000054977"/>
    </source>
</evidence>
<dbReference type="InterPro" id="IPR029016">
    <property type="entry name" value="GAF-like_dom_sf"/>
</dbReference>
<dbReference type="Proteomes" id="UP000054977">
    <property type="component" value="Unassembled WGS sequence"/>
</dbReference>
<dbReference type="SMART" id="SM00065">
    <property type="entry name" value="GAF"/>
    <property type="match status" value="1"/>
</dbReference>
<dbReference type="InterPro" id="IPR050736">
    <property type="entry name" value="Sensor_HK_Regulatory"/>
</dbReference>
<dbReference type="InterPro" id="IPR003594">
    <property type="entry name" value="HATPase_dom"/>
</dbReference>
<keyword evidence="9" id="KW-1185">Reference proteome</keyword>
<dbReference type="InterPro" id="IPR004358">
    <property type="entry name" value="Sig_transdc_His_kin-like_C"/>
</dbReference>
<comment type="catalytic activity">
    <reaction evidence="1">
        <text>ATP + protein L-histidine = ADP + protein N-phospho-L-histidine.</text>
        <dbReference type="EC" id="2.7.13.3"/>
    </reaction>
</comment>
<evidence type="ECO:0000313" key="8">
    <source>
        <dbReference type="EMBL" id="SAL20935.1"/>
    </source>
</evidence>
<dbReference type="PANTHER" id="PTHR43711:SF1">
    <property type="entry name" value="HISTIDINE KINASE 1"/>
    <property type="match status" value="1"/>
</dbReference>
<dbReference type="Gene3D" id="3.30.450.40">
    <property type="match status" value="1"/>
</dbReference>
<evidence type="ECO:0000256" key="6">
    <source>
        <dbReference type="ARBA" id="ARBA00023012"/>
    </source>
</evidence>
<dbReference type="PANTHER" id="PTHR43711">
    <property type="entry name" value="TWO-COMPONENT HISTIDINE KINASE"/>
    <property type="match status" value="1"/>
</dbReference>
<evidence type="ECO:0000256" key="5">
    <source>
        <dbReference type="ARBA" id="ARBA00022777"/>
    </source>
</evidence>
<keyword evidence="4" id="KW-0808">Transferase</keyword>
<dbReference type="STRING" id="326474.AWB65_01061"/>
<dbReference type="Pfam" id="PF01590">
    <property type="entry name" value="GAF"/>
    <property type="match status" value="1"/>
</dbReference>
<accession>A0A158FME9</accession>
<comment type="caution">
    <text evidence="8">The sequence shown here is derived from an EMBL/GenBank/DDBJ whole genome shotgun (WGS) entry which is preliminary data.</text>
</comment>
<dbReference type="GO" id="GO:0000155">
    <property type="term" value="F:phosphorelay sensor kinase activity"/>
    <property type="evidence" value="ECO:0007669"/>
    <property type="project" value="InterPro"/>
</dbReference>
<dbReference type="InterPro" id="IPR036097">
    <property type="entry name" value="HisK_dim/P_sf"/>
</dbReference>
<evidence type="ECO:0000256" key="1">
    <source>
        <dbReference type="ARBA" id="ARBA00000085"/>
    </source>
</evidence>
<dbReference type="EMBL" id="FCNW02000003">
    <property type="protein sequence ID" value="SAL20935.1"/>
    <property type="molecule type" value="Genomic_DNA"/>
</dbReference>
<dbReference type="Pfam" id="PF02518">
    <property type="entry name" value="HATPase_c"/>
    <property type="match status" value="1"/>
</dbReference>
<keyword evidence="6" id="KW-0902">Two-component regulatory system</keyword>
<name>A0A158FME9_9BURK</name>
<dbReference type="Gene3D" id="3.30.565.10">
    <property type="entry name" value="Histidine kinase-like ATPase, C-terminal domain"/>
    <property type="match status" value="1"/>
</dbReference>
<dbReference type="Gene3D" id="1.10.287.130">
    <property type="match status" value="1"/>
</dbReference>
<dbReference type="SUPFAM" id="SSF55781">
    <property type="entry name" value="GAF domain-like"/>
    <property type="match status" value="1"/>
</dbReference>
<dbReference type="RefSeq" id="WP_235007513.1">
    <property type="nucleotide sequence ID" value="NZ_FCNW02000003.1"/>
</dbReference>
<keyword evidence="3" id="KW-0597">Phosphoprotein</keyword>
<dbReference type="InterPro" id="IPR036890">
    <property type="entry name" value="HATPase_C_sf"/>
</dbReference>
<dbReference type="SMART" id="SM00387">
    <property type="entry name" value="HATPase_c"/>
    <property type="match status" value="1"/>
</dbReference>
<dbReference type="SUPFAM" id="SSF47384">
    <property type="entry name" value="Homodimeric domain of signal transducing histidine kinase"/>
    <property type="match status" value="1"/>
</dbReference>
<sequence length="398" mass="43451">MPNNDSEQAIARDVEAISRISAVPSMLRVICKNTGLGFAAVARVTEGNWTACAVQDDIQFGLKAGGQLDVSTTLCIEARAARRPIVIDHASLDPVYRDHHTPRLYNIESYISVPIVLPNGEYFGNLCAIDPRPRVVSDPRTVTMFTLFAELIALQLDSEGRQHATESALLNERATAELREQFIAVLGHDLRNPLAAVSASAEVLQRRSKEPETISIGRRLQATTRRMARLIDDVMDFARARMGSGLYVTLAPEDDLRSALCDVVAELRDANPGRTVLESIGIGQRVVCDRGRLQQLLSNLLGNALAYGARDEPVKVDAWIEDDCVVVSVTNGGQPIAKDDLHKVFEPYWRPATSKPGGGLGIGLYICSQIVEAHGGVLDVTSSEEKGTRFVARLRICE</sequence>
<dbReference type="AlphaFoldDB" id="A0A158FME9"/>
<keyword evidence="5 8" id="KW-0418">Kinase</keyword>
<dbReference type="InterPro" id="IPR003018">
    <property type="entry name" value="GAF"/>
</dbReference>
<dbReference type="InterPro" id="IPR003661">
    <property type="entry name" value="HisK_dim/P_dom"/>
</dbReference>
<evidence type="ECO:0000256" key="2">
    <source>
        <dbReference type="ARBA" id="ARBA00012438"/>
    </source>
</evidence>
<dbReference type="EC" id="2.7.13.3" evidence="2"/>
<evidence type="ECO:0000256" key="4">
    <source>
        <dbReference type="ARBA" id="ARBA00022679"/>
    </source>
</evidence>
<dbReference type="SMART" id="SM00388">
    <property type="entry name" value="HisKA"/>
    <property type="match status" value="1"/>
</dbReference>
<reference evidence="8" key="1">
    <citation type="submission" date="2016-01" db="EMBL/GenBank/DDBJ databases">
        <authorList>
            <person name="Peeters C."/>
        </authorList>
    </citation>
    <scope>NUCLEOTIDE SEQUENCE [LARGE SCALE GENOMIC DNA]</scope>
    <source>
        <strain evidence="8">LMG 22934</strain>
    </source>
</reference>